<name>A0A8J6BRJ5_ZIZPA</name>
<feature type="compositionally biased region" description="Gly residues" evidence="1">
    <location>
        <begin position="102"/>
        <end position="113"/>
    </location>
</feature>
<reference evidence="2" key="1">
    <citation type="journal article" date="2021" name="bioRxiv">
        <title>Whole Genome Assembly and Annotation of Northern Wild Rice, Zizania palustris L., Supports a Whole Genome Duplication in the Zizania Genus.</title>
        <authorList>
            <person name="Haas M."/>
            <person name="Kono T."/>
            <person name="Macchietto M."/>
            <person name="Millas R."/>
            <person name="McGilp L."/>
            <person name="Shao M."/>
            <person name="Duquette J."/>
            <person name="Hirsch C.N."/>
            <person name="Kimball J."/>
        </authorList>
    </citation>
    <scope>NUCLEOTIDE SEQUENCE</scope>
    <source>
        <tissue evidence="2">Fresh leaf tissue</tissue>
    </source>
</reference>
<accession>A0A8J6BRJ5</accession>
<reference evidence="2" key="2">
    <citation type="submission" date="2021-02" db="EMBL/GenBank/DDBJ databases">
        <authorList>
            <person name="Kimball J.A."/>
            <person name="Haas M.W."/>
            <person name="Macchietto M."/>
            <person name="Kono T."/>
            <person name="Duquette J."/>
            <person name="Shao M."/>
        </authorList>
    </citation>
    <scope>NUCLEOTIDE SEQUENCE</scope>
    <source>
        <tissue evidence="2">Fresh leaf tissue</tissue>
    </source>
</reference>
<feature type="region of interest" description="Disordered" evidence="1">
    <location>
        <begin position="87"/>
        <end position="119"/>
    </location>
</feature>
<evidence type="ECO:0000256" key="1">
    <source>
        <dbReference type="SAM" id="MobiDB-lite"/>
    </source>
</evidence>
<comment type="caution">
    <text evidence="2">The sequence shown here is derived from an EMBL/GenBank/DDBJ whole genome shotgun (WGS) entry which is preliminary data.</text>
</comment>
<evidence type="ECO:0000313" key="2">
    <source>
        <dbReference type="EMBL" id="KAG8091046.1"/>
    </source>
</evidence>
<dbReference type="AlphaFoldDB" id="A0A8J6BRJ5"/>
<protein>
    <submittedName>
        <fullName evidence="2">Uncharacterized protein</fullName>
    </submittedName>
</protein>
<dbReference type="Proteomes" id="UP000729402">
    <property type="component" value="Unassembled WGS sequence"/>
</dbReference>
<dbReference type="EMBL" id="JAAALK010000081">
    <property type="protein sequence ID" value="KAG8091046.1"/>
    <property type="molecule type" value="Genomic_DNA"/>
</dbReference>
<gene>
    <name evidence="2" type="ORF">GUJ93_ZPchr0011g28862</name>
</gene>
<proteinExistence type="predicted"/>
<evidence type="ECO:0000313" key="3">
    <source>
        <dbReference type="Proteomes" id="UP000729402"/>
    </source>
</evidence>
<organism evidence="2 3">
    <name type="scientific">Zizania palustris</name>
    <name type="common">Northern wild rice</name>
    <dbReference type="NCBI Taxonomy" id="103762"/>
    <lineage>
        <taxon>Eukaryota</taxon>
        <taxon>Viridiplantae</taxon>
        <taxon>Streptophyta</taxon>
        <taxon>Embryophyta</taxon>
        <taxon>Tracheophyta</taxon>
        <taxon>Spermatophyta</taxon>
        <taxon>Magnoliopsida</taxon>
        <taxon>Liliopsida</taxon>
        <taxon>Poales</taxon>
        <taxon>Poaceae</taxon>
        <taxon>BOP clade</taxon>
        <taxon>Oryzoideae</taxon>
        <taxon>Oryzeae</taxon>
        <taxon>Zizaniinae</taxon>
        <taxon>Zizania</taxon>
    </lineage>
</organism>
<sequence length="139" mass="15808">MLRRLVRRRRRREHAIKATKFCQRTTQSVHLVLCNERRNERVAPRRGSAMVSPTRCYKVGQHAVPWGRVAARWGDTWHRRVGQRHNRATRGGTTMGHRGAGRQHGGVARGGATAGQHEAGRRWAATLQGNAGWRHNRVT</sequence>
<keyword evidence="3" id="KW-1185">Reference proteome</keyword>